<dbReference type="InterPro" id="IPR033118">
    <property type="entry name" value="EXPERA"/>
</dbReference>
<feature type="transmembrane region" description="Helical" evidence="5">
    <location>
        <begin position="108"/>
        <end position="128"/>
    </location>
</feature>
<dbReference type="RefSeq" id="WP_096326165.1">
    <property type="nucleotide sequence ID" value="NZ_FOMX01000006.1"/>
</dbReference>
<evidence type="ECO:0000313" key="8">
    <source>
        <dbReference type="Proteomes" id="UP000199400"/>
    </source>
</evidence>
<keyword evidence="3 5" id="KW-1133">Transmembrane helix</keyword>
<dbReference type="Proteomes" id="UP000199400">
    <property type="component" value="Unassembled WGS sequence"/>
</dbReference>
<evidence type="ECO:0000256" key="5">
    <source>
        <dbReference type="SAM" id="Phobius"/>
    </source>
</evidence>
<dbReference type="Pfam" id="PF05241">
    <property type="entry name" value="EBP"/>
    <property type="match status" value="1"/>
</dbReference>
<gene>
    <name evidence="7" type="ORF">SAMN02745121_02417</name>
</gene>
<dbReference type="EMBL" id="FOMX01000006">
    <property type="protein sequence ID" value="SFD95219.1"/>
    <property type="molecule type" value="Genomic_DNA"/>
</dbReference>
<evidence type="ECO:0000256" key="2">
    <source>
        <dbReference type="ARBA" id="ARBA00022692"/>
    </source>
</evidence>
<evidence type="ECO:0000256" key="1">
    <source>
        <dbReference type="ARBA" id="ARBA00004141"/>
    </source>
</evidence>
<dbReference type="PROSITE" id="PS51751">
    <property type="entry name" value="EXPERA"/>
    <property type="match status" value="1"/>
</dbReference>
<dbReference type="AlphaFoldDB" id="A0A1I1WJP8"/>
<keyword evidence="8" id="KW-1185">Reference proteome</keyword>
<feature type="transmembrane region" description="Helical" evidence="5">
    <location>
        <begin position="15"/>
        <end position="34"/>
    </location>
</feature>
<reference evidence="8" key="1">
    <citation type="submission" date="2016-10" db="EMBL/GenBank/DDBJ databases">
        <authorList>
            <person name="Varghese N."/>
            <person name="Submissions S."/>
        </authorList>
    </citation>
    <scope>NUCLEOTIDE SEQUENCE [LARGE SCALE GENOMIC DNA]</scope>
    <source>
        <strain evidence="8">ATCC 25963</strain>
    </source>
</reference>
<organism evidence="7 8">
    <name type="scientific">Nannocystis exedens</name>
    <dbReference type="NCBI Taxonomy" id="54"/>
    <lineage>
        <taxon>Bacteria</taxon>
        <taxon>Pseudomonadati</taxon>
        <taxon>Myxococcota</taxon>
        <taxon>Polyangia</taxon>
        <taxon>Nannocystales</taxon>
        <taxon>Nannocystaceae</taxon>
        <taxon>Nannocystis</taxon>
    </lineage>
</organism>
<feature type="transmembrane region" description="Helical" evidence="5">
    <location>
        <begin position="134"/>
        <end position="154"/>
    </location>
</feature>
<evidence type="ECO:0000256" key="4">
    <source>
        <dbReference type="ARBA" id="ARBA00023136"/>
    </source>
</evidence>
<evidence type="ECO:0000256" key="3">
    <source>
        <dbReference type="ARBA" id="ARBA00022989"/>
    </source>
</evidence>
<keyword evidence="4 5" id="KW-0472">Membrane</keyword>
<evidence type="ECO:0000313" key="7">
    <source>
        <dbReference type="EMBL" id="SFD95219.1"/>
    </source>
</evidence>
<evidence type="ECO:0000259" key="6">
    <source>
        <dbReference type="PROSITE" id="PS51751"/>
    </source>
</evidence>
<dbReference type="STRING" id="54.SAMN02745121_02417"/>
<accession>A0A1I1WJP8</accession>
<proteinExistence type="predicted"/>
<sequence>MATVTGHEGHVPMRWIDRVLLVFALSFCSTSLLFDRMAALEPGPMAPATSGLKGFFYWWGSTYDPLIVLNPLWLQIASGVSAFVFGPFYAVLAVALVRRREWIRWPAIIYASVMLYSMVIFLGVHTFGEPRPTVPWLVALLYAPYVLFPLALLWRMLPRRGPAGEVRPLFETGRG</sequence>
<comment type="subcellular location">
    <subcellularLocation>
        <location evidence="1">Membrane</location>
        <topology evidence="1">Multi-pass membrane protein</topology>
    </subcellularLocation>
</comment>
<feature type="domain" description="EXPERA" evidence="6">
    <location>
        <begin position="16"/>
        <end position="153"/>
    </location>
</feature>
<name>A0A1I1WJP8_9BACT</name>
<dbReference type="GO" id="GO:0016020">
    <property type="term" value="C:membrane"/>
    <property type="evidence" value="ECO:0007669"/>
    <property type="project" value="UniProtKB-SubCell"/>
</dbReference>
<protein>
    <recommendedName>
        <fullName evidence="6">EXPERA domain-containing protein</fullName>
    </recommendedName>
</protein>
<keyword evidence="2 5" id="KW-0812">Transmembrane</keyword>
<feature type="transmembrane region" description="Helical" evidence="5">
    <location>
        <begin position="72"/>
        <end position="96"/>
    </location>
</feature>
<dbReference type="OrthoDB" id="3384357at2"/>